<reference evidence="1 2" key="1">
    <citation type="submission" date="2024-04" db="EMBL/GenBank/DDBJ databases">
        <authorList>
            <person name="Waldvogel A.-M."/>
            <person name="Schoenle A."/>
        </authorList>
    </citation>
    <scope>NUCLEOTIDE SEQUENCE [LARGE SCALE GENOMIC DNA]</scope>
</reference>
<evidence type="ECO:0000313" key="2">
    <source>
        <dbReference type="Proteomes" id="UP001497482"/>
    </source>
</evidence>
<accession>A0AAV2KB42</accession>
<gene>
    <name evidence="1" type="ORF">KC01_LOCUS16778</name>
</gene>
<keyword evidence="2" id="KW-1185">Reference proteome</keyword>
<dbReference type="Proteomes" id="UP001497482">
    <property type="component" value="Chromosome 17"/>
</dbReference>
<protein>
    <submittedName>
        <fullName evidence="1">Uncharacterized protein</fullName>
    </submittedName>
</protein>
<proteinExistence type="predicted"/>
<dbReference type="EMBL" id="OZ035839">
    <property type="protein sequence ID" value="CAL1586784.1"/>
    <property type="molecule type" value="Genomic_DNA"/>
</dbReference>
<name>A0AAV2KB42_KNICA</name>
<sequence length="144" mass="15644">MVETPLESFWVNFFSISGFIVNLSSRMCSCDVLWVVVDTGHPSRQRPSSHSHTQPLLLSASRTRTRTAAASTPAVQQALLLRTATFRNTPLFLDLLLPRVPLFASLSRSLSHGSARLCSALEPGVACPRLGETGACFVKAMSVE</sequence>
<evidence type="ECO:0000313" key="1">
    <source>
        <dbReference type="EMBL" id="CAL1586784.1"/>
    </source>
</evidence>
<dbReference type="AlphaFoldDB" id="A0AAV2KB42"/>
<organism evidence="1 2">
    <name type="scientific">Knipowitschia caucasica</name>
    <name type="common">Caucasian dwarf goby</name>
    <name type="synonym">Pomatoschistus caucasicus</name>
    <dbReference type="NCBI Taxonomy" id="637954"/>
    <lineage>
        <taxon>Eukaryota</taxon>
        <taxon>Metazoa</taxon>
        <taxon>Chordata</taxon>
        <taxon>Craniata</taxon>
        <taxon>Vertebrata</taxon>
        <taxon>Euteleostomi</taxon>
        <taxon>Actinopterygii</taxon>
        <taxon>Neopterygii</taxon>
        <taxon>Teleostei</taxon>
        <taxon>Neoteleostei</taxon>
        <taxon>Acanthomorphata</taxon>
        <taxon>Gobiaria</taxon>
        <taxon>Gobiiformes</taxon>
        <taxon>Gobioidei</taxon>
        <taxon>Gobiidae</taxon>
        <taxon>Gobiinae</taxon>
        <taxon>Knipowitschia</taxon>
    </lineage>
</organism>